<evidence type="ECO:0000256" key="6">
    <source>
        <dbReference type="SAM" id="MobiDB-lite"/>
    </source>
</evidence>
<organism evidence="9 10">
    <name type="scientific">Bacillus atrophaeus (strain 1942)</name>
    <dbReference type="NCBI Taxonomy" id="720555"/>
    <lineage>
        <taxon>Bacteria</taxon>
        <taxon>Bacillati</taxon>
        <taxon>Bacillota</taxon>
        <taxon>Bacilli</taxon>
        <taxon>Bacillales</taxon>
        <taxon>Bacillaceae</taxon>
        <taxon>Bacillus</taxon>
    </lineage>
</organism>
<dbReference type="InterPro" id="IPR022781">
    <property type="entry name" value="Flagellar_biosynth_FliO"/>
</dbReference>
<sequence length="220" mass="24791">MNKKHYVIAFISFFILFSMHPLSAFAADSGDSTVNEWFQNKDGKTTGKSEQKAEKTKQTADDGIEEASASSVSAFDFVKLIFALLFVILLIYGLVKLMNKRNRLLKPFQYVENIGGTSVGQNRSVQLIKVGKRVLVVGVGDTIQLLKEIDNEEEREAILAQHEEAMSSKVEWPKLMNPLKGSEKKPQQMLPSFSKALKEQLEELKQNRSEGKKKGPHHHE</sequence>
<evidence type="ECO:0000256" key="8">
    <source>
        <dbReference type="SAM" id="SignalP"/>
    </source>
</evidence>
<keyword evidence="5 7" id="KW-0472">Membrane</keyword>
<keyword evidence="9" id="KW-0969">Cilium</keyword>
<feature type="compositionally biased region" description="Basic and acidic residues" evidence="6">
    <location>
        <begin position="39"/>
        <end position="60"/>
    </location>
</feature>
<keyword evidence="3 7" id="KW-0812">Transmembrane</keyword>
<keyword evidence="2" id="KW-1003">Cell membrane</keyword>
<reference evidence="9 10" key="1">
    <citation type="journal article" date="2011" name="Front. Microbiol.">
        <title>Genomic signatures of strain selection and enhancement in Bacillus atrophaeus var. globigii, a historical biowarfare simulant.</title>
        <authorList>
            <person name="Gibbons H.S."/>
            <person name="Broomall S.M."/>
            <person name="McNew L.A."/>
            <person name="Daligault H."/>
            <person name="Chapman C."/>
            <person name="Bruce D."/>
            <person name="Karavis M."/>
            <person name="Krepps M."/>
            <person name="McGregor P.A."/>
            <person name="Hong C."/>
            <person name="Park K.H."/>
            <person name="Akmal A."/>
            <person name="Feldman A."/>
            <person name="Lin J.S."/>
            <person name="Chang W.E."/>
            <person name="Higgs B.W."/>
            <person name="Demirev P."/>
            <person name="Lindquist J."/>
            <person name="Liem A."/>
            <person name="Fochler E."/>
            <person name="Read T.D."/>
            <person name="Tapia R."/>
            <person name="Johnson S."/>
            <person name="Bishop-Lilly K.A."/>
            <person name="Detter C."/>
            <person name="Han C."/>
            <person name="Sozhamannan S."/>
            <person name="Rosenzweig C.N."/>
            <person name="Skowronski E.W."/>
        </authorList>
    </citation>
    <scope>NUCLEOTIDE SEQUENCE [LARGE SCALE GENOMIC DNA]</scope>
    <source>
        <strain evidence="9 10">1942</strain>
    </source>
</reference>
<keyword evidence="10" id="KW-1185">Reference proteome</keyword>
<keyword evidence="9" id="KW-0282">Flagellum</keyword>
<keyword evidence="4 7" id="KW-1133">Transmembrane helix</keyword>
<dbReference type="Pfam" id="PF04347">
    <property type="entry name" value="FliO"/>
    <property type="match status" value="1"/>
</dbReference>
<feature type="signal peptide" evidence="8">
    <location>
        <begin position="1"/>
        <end position="26"/>
    </location>
</feature>
<dbReference type="Proteomes" id="UP000006867">
    <property type="component" value="Chromosome"/>
</dbReference>
<evidence type="ECO:0000313" key="10">
    <source>
        <dbReference type="Proteomes" id="UP000006867"/>
    </source>
</evidence>
<feature type="chain" id="PRO_5046532629" evidence="8">
    <location>
        <begin position="27"/>
        <end position="220"/>
    </location>
</feature>
<keyword evidence="9" id="KW-0966">Cell projection</keyword>
<evidence type="ECO:0000256" key="1">
    <source>
        <dbReference type="ARBA" id="ARBA00004236"/>
    </source>
</evidence>
<evidence type="ECO:0000256" key="5">
    <source>
        <dbReference type="ARBA" id="ARBA00023136"/>
    </source>
</evidence>
<keyword evidence="8" id="KW-0732">Signal</keyword>
<dbReference type="NCBIfam" id="NF009951">
    <property type="entry name" value="PRK13415.1"/>
    <property type="match status" value="1"/>
</dbReference>
<dbReference type="EMBL" id="CP002207">
    <property type="protein sequence ID" value="ADP32148.1"/>
    <property type="molecule type" value="Genomic_DNA"/>
</dbReference>
<feature type="transmembrane region" description="Helical" evidence="7">
    <location>
        <begin position="77"/>
        <end position="95"/>
    </location>
</feature>
<name>A0ABM5LWC6_BACA1</name>
<accession>A0ABM5LWC6</accession>
<protein>
    <submittedName>
        <fullName evidence="9">Flagella biosynthesis protein FliZ</fullName>
    </submittedName>
</protein>
<evidence type="ECO:0000256" key="3">
    <source>
        <dbReference type="ARBA" id="ARBA00022692"/>
    </source>
</evidence>
<proteinExistence type="predicted"/>
<gene>
    <name evidence="9" type="ordered locus">BATR1942_05970</name>
</gene>
<evidence type="ECO:0000256" key="7">
    <source>
        <dbReference type="SAM" id="Phobius"/>
    </source>
</evidence>
<comment type="subcellular location">
    <subcellularLocation>
        <location evidence="1">Cell membrane</location>
    </subcellularLocation>
</comment>
<feature type="region of interest" description="Disordered" evidence="6">
    <location>
        <begin position="38"/>
        <end position="62"/>
    </location>
</feature>
<evidence type="ECO:0000313" key="9">
    <source>
        <dbReference type="EMBL" id="ADP32148.1"/>
    </source>
</evidence>
<feature type="compositionally biased region" description="Basic and acidic residues" evidence="6">
    <location>
        <begin position="196"/>
        <end position="213"/>
    </location>
</feature>
<evidence type="ECO:0000256" key="2">
    <source>
        <dbReference type="ARBA" id="ARBA00022475"/>
    </source>
</evidence>
<evidence type="ECO:0000256" key="4">
    <source>
        <dbReference type="ARBA" id="ARBA00022989"/>
    </source>
</evidence>
<feature type="region of interest" description="Disordered" evidence="6">
    <location>
        <begin position="176"/>
        <end position="220"/>
    </location>
</feature>